<dbReference type="SMART" id="SM00872">
    <property type="entry name" value="Alpha-mann_mid"/>
    <property type="match status" value="1"/>
</dbReference>
<dbReference type="Gene3D" id="2.70.98.30">
    <property type="entry name" value="Golgi alpha-mannosidase II, domain 4"/>
    <property type="match status" value="1"/>
</dbReference>
<dbReference type="FunFam" id="1.20.1270.50:FF:000002">
    <property type="entry name" value="Alpha-mannosidase"/>
    <property type="match status" value="1"/>
</dbReference>
<dbReference type="GO" id="GO:0046872">
    <property type="term" value="F:metal ion binding"/>
    <property type="evidence" value="ECO:0007669"/>
    <property type="project" value="UniProtKB-KW"/>
</dbReference>
<evidence type="ECO:0000313" key="9">
    <source>
        <dbReference type="EMBL" id="KNC81770.1"/>
    </source>
</evidence>
<dbReference type="EMBL" id="KQ241998">
    <property type="protein sequence ID" value="KNC81770.1"/>
    <property type="molecule type" value="Genomic_DNA"/>
</dbReference>
<dbReference type="GeneID" id="25906422"/>
<dbReference type="InterPro" id="IPR000602">
    <property type="entry name" value="Glyco_hydro_38_N"/>
</dbReference>
<name>A0A0L0FY58_9EUKA</name>
<evidence type="ECO:0000259" key="8">
    <source>
        <dbReference type="SMART" id="SM00872"/>
    </source>
</evidence>
<dbReference type="InterPro" id="IPR050843">
    <property type="entry name" value="Glycosyl_Hydrlase_38"/>
</dbReference>
<sequence length="808" mass="90014">MWHPSKSKPDLSILGLVLYDHYGPPDSLNLGDGAEPVNDDSTLDEYNIKEFVDRFVHAAVKYAESSITTNVLFPMGEDFCYRNSEPYYKNMDKIIHYMKKDGRVNAFYSNPEIYVDAVKKETKASKHEWLQNNDDFFPYSHNPHSYWTGYFTSRPAVKRLERQAMNVLMACRQAEIFTSSKDEFKQSKSSSSLRLARAMAIVQHHDGVSGTEKQFVAEDYTKRLSQGVKKCEDVISRAYFCSNDQFPVETARNNEMEGRESDPALLETCLQATNTSICAGTERAIAGAEISVVVYNPLGFIPGAAETAVERTQKLFNLKDSQKCRTQEVRLPVIANSQFVHSITHFATGSATHEVVFDACVRPLAFSRYLIKLQNSSEPGGQNDDAANLCNTPFRVSNGIVTVEFENMKIKMSCTLGVITHIAGEDGEDIKLQQEFMYYESNNGSAEVNSPSGAYIFRPVSQTPEPIEPSNELKIVEGSRTRNGHLLEVRVHINPWLSQIIRPAASTNEKMLDVSVVVGPIPVAPSITESSASATQEMSPQAASPWVGKEVIVRYTTDIKSKGVFYTDANGREMQRRVRDHRENWPLRDTEPVSRNYYPINTRLSIRDEQMDSASKLIKTLNLYTDRSVGGSSISDGQIELMIHRRCLHDDYLGVGDPLDEPGYVSYPGWKQTSDCKADGVREPENDKDVTSILSSDISGFCACDETHKVKFDCGHESTSCADACPSSPKCRFRRTGGCDPHGPREPAGDTDCDATIIHGMSGFCECDGDYTVPFTCDHGPIKCKDVSNKEKADAAIDLYPVEAHQLG</sequence>
<dbReference type="InterPro" id="IPR027291">
    <property type="entry name" value="Glyco_hydro_38_N_sf"/>
</dbReference>
<dbReference type="PANTHER" id="PTHR11607:SF3">
    <property type="entry name" value="LYSOSOMAL ALPHA-MANNOSIDASE"/>
    <property type="match status" value="1"/>
</dbReference>
<dbReference type="Pfam" id="PF07748">
    <property type="entry name" value="Glyco_hydro_38C"/>
    <property type="match status" value="1"/>
</dbReference>
<dbReference type="Pfam" id="PF01074">
    <property type="entry name" value="Glyco_hydro_38N"/>
    <property type="match status" value="1"/>
</dbReference>
<evidence type="ECO:0000256" key="7">
    <source>
        <dbReference type="RuleBase" id="RU361199"/>
    </source>
</evidence>
<protein>
    <recommendedName>
        <fullName evidence="7">Alpha-mannosidase</fullName>
        <ecNumber evidence="7">3.2.1.-</ecNumber>
    </recommendedName>
</protein>
<dbReference type="InterPro" id="IPR028995">
    <property type="entry name" value="Glyco_hydro_57/38_cen_sf"/>
</dbReference>
<dbReference type="InterPro" id="IPR013780">
    <property type="entry name" value="Glyco_hydro_b"/>
</dbReference>
<keyword evidence="4 7" id="KW-0862">Zinc</keyword>
<accession>A0A0L0FY58</accession>
<dbReference type="SUPFAM" id="SSF74650">
    <property type="entry name" value="Galactose mutarotase-like"/>
    <property type="match status" value="1"/>
</dbReference>
<dbReference type="Gene3D" id="2.60.40.1180">
    <property type="entry name" value="Golgi alpha-mannosidase II"/>
    <property type="match status" value="1"/>
</dbReference>
<evidence type="ECO:0000256" key="2">
    <source>
        <dbReference type="ARBA" id="ARBA00022723"/>
    </source>
</evidence>
<keyword evidence="10" id="KW-1185">Reference proteome</keyword>
<dbReference type="InterPro" id="IPR011013">
    <property type="entry name" value="Gal_mutarotase_sf_dom"/>
</dbReference>
<evidence type="ECO:0000313" key="10">
    <source>
        <dbReference type="Proteomes" id="UP000054560"/>
    </source>
</evidence>
<organism evidence="9 10">
    <name type="scientific">Sphaeroforma arctica JP610</name>
    <dbReference type="NCBI Taxonomy" id="667725"/>
    <lineage>
        <taxon>Eukaryota</taxon>
        <taxon>Ichthyosporea</taxon>
        <taxon>Ichthyophonida</taxon>
        <taxon>Sphaeroforma</taxon>
    </lineage>
</organism>
<keyword evidence="5" id="KW-1015">Disulfide bond</keyword>
<feature type="domain" description="Glycoside hydrolase family 38 central" evidence="8">
    <location>
        <begin position="145"/>
        <end position="224"/>
    </location>
</feature>
<dbReference type="GO" id="GO:0004559">
    <property type="term" value="F:alpha-mannosidase activity"/>
    <property type="evidence" value="ECO:0007669"/>
    <property type="project" value="InterPro"/>
</dbReference>
<dbReference type="RefSeq" id="XP_014155672.1">
    <property type="nucleotide sequence ID" value="XM_014300197.1"/>
</dbReference>
<evidence type="ECO:0000256" key="4">
    <source>
        <dbReference type="ARBA" id="ARBA00022833"/>
    </source>
</evidence>
<keyword evidence="6 7" id="KW-0326">Glycosidase</keyword>
<dbReference type="InterPro" id="IPR011682">
    <property type="entry name" value="Glyco_hydro_38_C"/>
</dbReference>
<dbReference type="Gene3D" id="1.20.1270.50">
    <property type="entry name" value="Glycoside hydrolase family 38, central domain"/>
    <property type="match status" value="2"/>
</dbReference>
<dbReference type="GO" id="GO:0030246">
    <property type="term" value="F:carbohydrate binding"/>
    <property type="evidence" value="ECO:0007669"/>
    <property type="project" value="InterPro"/>
</dbReference>
<dbReference type="SUPFAM" id="SSF88688">
    <property type="entry name" value="Families 57/38 glycoside transferase middle domain"/>
    <property type="match status" value="1"/>
</dbReference>
<dbReference type="Pfam" id="PF09261">
    <property type="entry name" value="Alpha-mann_mid"/>
    <property type="match status" value="1"/>
</dbReference>
<dbReference type="FunFam" id="1.20.1270.50:FF:000003">
    <property type="entry name" value="Alpha-mannosidase"/>
    <property type="match status" value="1"/>
</dbReference>
<evidence type="ECO:0000256" key="6">
    <source>
        <dbReference type="ARBA" id="ARBA00023295"/>
    </source>
</evidence>
<evidence type="ECO:0000256" key="5">
    <source>
        <dbReference type="ARBA" id="ARBA00023157"/>
    </source>
</evidence>
<dbReference type="InterPro" id="IPR011330">
    <property type="entry name" value="Glyco_hydro/deAcase_b/a-brl"/>
</dbReference>
<evidence type="ECO:0000256" key="3">
    <source>
        <dbReference type="ARBA" id="ARBA00022801"/>
    </source>
</evidence>
<keyword evidence="2 7" id="KW-0479">Metal-binding</keyword>
<gene>
    <name evidence="9" type="ORF">SARC_05918</name>
</gene>
<dbReference type="AlphaFoldDB" id="A0A0L0FY58"/>
<dbReference type="OrthoDB" id="2016903at2759"/>
<keyword evidence="3 7" id="KW-0378">Hydrolase</keyword>
<dbReference type="PANTHER" id="PTHR11607">
    <property type="entry name" value="ALPHA-MANNOSIDASE"/>
    <property type="match status" value="1"/>
</dbReference>
<dbReference type="STRING" id="667725.A0A0L0FY58"/>
<dbReference type="GO" id="GO:0005764">
    <property type="term" value="C:lysosome"/>
    <property type="evidence" value="ECO:0007669"/>
    <property type="project" value="TreeGrafter"/>
</dbReference>
<dbReference type="EC" id="3.2.1.-" evidence="7"/>
<evidence type="ECO:0000256" key="1">
    <source>
        <dbReference type="ARBA" id="ARBA00009792"/>
    </source>
</evidence>
<reference evidence="9 10" key="1">
    <citation type="submission" date="2011-02" db="EMBL/GenBank/DDBJ databases">
        <title>The Genome Sequence of Sphaeroforma arctica JP610.</title>
        <authorList>
            <consortium name="The Broad Institute Genome Sequencing Platform"/>
            <person name="Russ C."/>
            <person name="Cuomo C."/>
            <person name="Young S.K."/>
            <person name="Zeng Q."/>
            <person name="Gargeya S."/>
            <person name="Alvarado L."/>
            <person name="Berlin A."/>
            <person name="Chapman S.B."/>
            <person name="Chen Z."/>
            <person name="Freedman E."/>
            <person name="Gellesch M."/>
            <person name="Goldberg J."/>
            <person name="Griggs A."/>
            <person name="Gujja S."/>
            <person name="Heilman E."/>
            <person name="Heiman D."/>
            <person name="Howarth C."/>
            <person name="Mehta T."/>
            <person name="Neiman D."/>
            <person name="Pearson M."/>
            <person name="Roberts A."/>
            <person name="Saif S."/>
            <person name="Shea T."/>
            <person name="Shenoy N."/>
            <person name="Sisk P."/>
            <person name="Stolte C."/>
            <person name="Sykes S."/>
            <person name="White J."/>
            <person name="Yandava C."/>
            <person name="Burger G."/>
            <person name="Gray M.W."/>
            <person name="Holland P.W.H."/>
            <person name="King N."/>
            <person name="Lang F.B.F."/>
            <person name="Roger A.J."/>
            <person name="Ruiz-Trillo I."/>
            <person name="Haas B."/>
            <person name="Nusbaum C."/>
            <person name="Birren B."/>
        </authorList>
    </citation>
    <scope>NUCLEOTIDE SEQUENCE [LARGE SCALE GENOMIC DNA]</scope>
    <source>
        <strain evidence="9 10">JP610</strain>
    </source>
</reference>
<dbReference type="SUPFAM" id="SSF88713">
    <property type="entry name" value="Glycoside hydrolase/deacetylase"/>
    <property type="match status" value="1"/>
</dbReference>
<dbReference type="GO" id="GO:0006013">
    <property type="term" value="P:mannose metabolic process"/>
    <property type="evidence" value="ECO:0007669"/>
    <property type="project" value="InterPro"/>
</dbReference>
<dbReference type="Gene3D" id="3.20.110.10">
    <property type="entry name" value="Glycoside hydrolase 38, N terminal domain"/>
    <property type="match status" value="1"/>
</dbReference>
<dbReference type="eggNOG" id="KOG1959">
    <property type="taxonomic scope" value="Eukaryota"/>
</dbReference>
<dbReference type="InterPro" id="IPR015341">
    <property type="entry name" value="Glyco_hydro_38_cen"/>
</dbReference>
<proteinExistence type="inferred from homology"/>
<dbReference type="InterPro" id="IPR037094">
    <property type="entry name" value="Glyco_hydro_38_cen_sf"/>
</dbReference>
<dbReference type="Proteomes" id="UP000054560">
    <property type="component" value="Unassembled WGS sequence"/>
</dbReference>
<comment type="similarity">
    <text evidence="1 7">Belongs to the glycosyl hydrolase 38 family.</text>
</comment>
<comment type="cofactor">
    <cofactor evidence="7">
        <name>Zn(2+)</name>
        <dbReference type="ChEBI" id="CHEBI:29105"/>
    </cofactor>
    <text evidence="7">Binds 1 zinc ion per subunit.</text>
</comment>